<feature type="compositionally biased region" description="Acidic residues" evidence="1">
    <location>
        <begin position="50"/>
        <end position="65"/>
    </location>
</feature>
<keyword evidence="3" id="KW-1185">Reference proteome</keyword>
<gene>
    <name evidence="2" type="ORF">PAC_01649</name>
</gene>
<evidence type="ECO:0000313" key="3">
    <source>
        <dbReference type="Proteomes" id="UP000184330"/>
    </source>
</evidence>
<feature type="compositionally biased region" description="Acidic residues" evidence="1">
    <location>
        <begin position="73"/>
        <end position="85"/>
    </location>
</feature>
<name>A0A1L7WG69_9HELO</name>
<protein>
    <submittedName>
        <fullName evidence="2">Uncharacterized protein</fullName>
    </submittedName>
</protein>
<accession>A0A1L7WG69</accession>
<reference evidence="2 3" key="1">
    <citation type="submission" date="2016-03" db="EMBL/GenBank/DDBJ databases">
        <authorList>
            <person name="Ploux O."/>
        </authorList>
    </citation>
    <scope>NUCLEOTIDE SEQUENCE [LARGE SCALE GENOMIC DNA]</scope>
    <source>
        <strain evidence="2 3">UAMH 11012</strain>
    </source>
</reference>
<evidence type="ECO:0000256" key="1">
    <source>
        <dbReference type="SAM" id="MobiDB-lite"/>
    </source>
</evidence>
<sequence>MMRGGSGKRAAGYDFPIDEADLDDAEMSDLGSAKGKKAGKKASGYGPEIKEEDLNEEDLQDAEESDYPKSSSTDDDDDDDNDEGFEIGVTYKCNKSTKKNQPCRRTFKGNGEN</sequence>
<evidence type="ECO:0000313" key="2">
    <source>
        <dbReference type="EMBL" id="CZR51772.1"/>
    </source>
</evidence>
<proteinExistence type="predicted"/>
<dbReference type="Proteomes" id="UP000184330">
    <property type="component" value="Unassembled WGS sequence"/>
</dbReference>
<dbReference type="AlphaFoldDB" id="A0A1L7WG69"/>
<feature type="region of interest" description="Disordered" evidence="1">
    <location>
        <begin position="1"/>
        <end position="90"/>
    </location>
</feature>
<feature type="compositionally biased region" description="Acidic residues" evidence="1">
    <location>
        <begin position="16"/>
        <end position="27"/>
    </location>
</feature>
<dbReference type="EMBL" id="FJOG01000002">
    <property type="protein sequence ID" value="CZR51772.1"/>
    <property type="molecule type" value="Genomic_DNA"/>
</dbReference>
<organism evidence="2 3">
    <name type="scientific">Phialocephala subalpina</name>
    <dbReference type="NCBI Taxonomy" id="576137"/>
    <lineage>
        <taxon>Eukaryota</taxon>
        <taxon>Fungi</taxon>
        <taxon>Dikarya</taxon>
        <taxon>Ascomycota</taxon>
        <taxon>Pezizomycotina</taxon>
        <taxon>Leotiomycetes</taxon>
        <taxon>Helotiales</taxon>
        <taxon>Mollisiaceae</taxon>
        <taxon>Phialocephala</taxon>
        <taxon>Phialocephala fortinii species complex</taxon>
    </lineage>
</organism>